<proteinExistence type="predicted"/>
<dbReference type="GeneID" id="27347690"/>
<evidence type="ECO:0000313" key="3">
    <source>
        <dbReference type="Proteomes" id="UP000054466"/>
    </source>
</evidence>
<name>A0A0D2CP30_9EURO</name>
<dbReference type="RefSeq" id="XP_016245525.1">
    <property type="nucleotide sequence ID" value="XM_016395669.1"/>
</dbReference>
<dbReference type="HOGENOM" id="CLU_2158108_0_0_1"/>
<organism evidence="2 3">
    <name type="scientific">Cladophialophora immunda</name>
    <dbReference type="NCBI Taxonomy" id="569365"/>
    <lineage>
        <taxon>Eukaryota</taxon>
        <taxon>Fungi</taxon>
        <taxon>Dikarya</taxon>
        <taxon>Ascomycota</taxon>
        <taxon>Pezizomycotina</taxon>
        <taxon>Eurotiomycetes</taxon>
        <taxon>Chaetothyriomycetidae</taxon>
        <taxon>Chaetothyriales</taxon>
        <taxon>Herpotrichiellaceae</taxon>
        <taxon>Cladophialophora</taxon>
    </lineage>
</organism>
<protein>
    <submittedName>
        <fullName evidence="2">Uncharacterized protein</fullName>
    </submittedName>
</protein>
<feature type="compositionally biased region" description="Basic and acidic residues" evidence="1">
    <location>
        <begin position="1"/>
        <end position="11"/>
    </location>
</feature>
<feature type="region of interest" description="Disordered" evidence="1">
    <location>
        <begin position="1"/>
        <end position="20"/>
    </location>
</feature>
<evidence type="ECO:0000256" key="1">
    <source>
        <dbReference type="SAM" id="MobiDB-lite"/>
    </source>
</evidence>
<accession>A0A0D2CP30</accession>
<dbReference type="PROSITE" id="PS51257">
    <property type="entry name" value="PROKAR_LIPOPROTEIN"/>
    <property type="match status" value="1"/>
</dbReference>
<dbReference type="AlphaFoldDB" id="A0A0D2CP30"/>
<gene>
    <name evidence="2" type="ORF">PV07_08496</name>
</gene>
<keyword evidence="3" id="KW-1185">Reference proteome</keyword>
<evidence type="ECO:0000313" key="2">
    <source>
        <dbReference type="EMBL" id="KIW25309.1"/>
    </source>
</evidence>
<dbReference type="Proteomes" id="UP000054466">
    <property type="component" value="Unassembled WGS sequence"/>
</dbReference>
<sequence>MTSKPMHRDSGECPSQTRSFTLSSPSVLGCLGPLHWLSEREYPLRFEPIIDSKVRLMGFTWQEGPSFSFQWYGGFYAGWQTLATTRSLFGSLLSPSHTWPQFLEACINEFQ</sequence>
<dbReference type="VEuPathDB" id="FungiDB:PV07_08496"/>
<reference evidence="2 3" key="1">
    <citation type="submission" date="2015-01" db="EMBL/GenBank/DDBJ databases">
        <title>The Genome Sequence of Cladophialophora immunda CBS83496.</title>
        <authorList>
            <consortium name="The Broad Institute Genomics Platform"/>
            <person name="Cuomo C."/>
            <person name="de Hoog S."/>
            <person name="Gorbushina A."/>
            <person name="Stielow B."/>
            <person name="Teixiera M."/>
            <person name="Abouelleil A."/>
            <person name="Chapman S.B."/>
            <person name="Priest M."/>
            <person name="Young S.K."/>
            <person name="Wortman J."/>
            <person name="Nusbaum C."/>
            <person name="Birren B."/>
        </authorList>
    </citation>
    <scope>NUCLEOTIDE SEQUENCE [LARGE SCALE GENOMIC DNA]</scope>
    <source>
        <strain evidence="2 3">CBS 83496</strain>
    </source>
</reference>
<dbReference type="EMBL" id="KN847044">
    <property type="protein sequence ID" value="KIW25309.1"/>
    <property type="molecule type" value="Genomic_DNA"/>
</dbReference>